<feature type="compositionally biased region" description="Low complexity" evidence="1">
    <location>
        <begin position="26"/>
        <end position="48"/>
    </location>
</feature>
<evidence type="ECO:0000256" key="1">
    <source>
        <dbReference type="SAM" id="MobiDB-lite"/>
    </source>
</evidence>
<name>A0A2N8UDT9_9BASI</name>
<sequence length="266" mass="29574">MDFNQSRPDPHGVQRLLDILRRQQDASSTSTSAPPASAPSTSAPSTSTQPYPPNPFAQAYPAAGPSDPTASTADPQFEAAQRRRTYNTPSAKYGISPTAEEPFDPYSFNPFSTSNPVLSHPAPAPSPPKPSPPSNPKPRDLASLSFADALPILSTLSTDKSLLRRLRTLRTQQHDLEKRLAREYRQFAATADKQYPNPKVRREQDEKRRREMLRQWDECVAKQQEELQRAGVPGVRVGKDRRETDKQRKVVGVLVEMMDDEEGGGK</sequence>
<gene>
    <name evidence="2" type="ORF">SRS1_13970</name>
</gene>
<proteinExistence type="predicted"/>
<dbReference type="Proteomes" id="UP000239563">
    <property type="component" value="Chromosome VII"/>
</dbReference>
<protein>
    <submittedName>
        <fullName evidence="2">Uncharacterized protein</fullName>
    </submittedName>
</protein>
<accession>A0A2N8UDT9</accession>
<evidence type="ECO:0000313" key="3">
    <source>
        <dbReference type="Proteomes" id="UP000239563"/>
    </source>
</evidence>
<reference evidence="2 3" key="1">
    <citation type="submission" date="2017-02" db="EMBL/GenBank/DDBJ databases">
        <authorList>
            <person name="Peterson S.W."/>
        </authorList>
    </citation>
    <scope>NUCLEOTIDE SEQUENCE [LARGE SCALE GENOMIC DNA]</scope>
    <source>
        <strain evidence="2 3">SRS1_H2-8</strain>
    </source>
</reference>
<organism evidence="2 3">
    <name type="scientific">Sporisorium reilianum f. sp. reilianum</name>
    <dbReference type="NCBI Taxonomy" id="72559"/>
    <lineage>
        <taxon>Eukaryota</taxon>
        <taxon>Fungi</taxon>
        <taxon>Dikarya</taxon>
        <taxon>Basidiomycota</taxon>
        <taxon>Ustilaginomycotina</taxon>
        <taxon>Ustilaginomycetes</taxon>
        <taxon>Ustilaginales</taxon>
        <taxon>Ustilaginaceae</taxon>
        <taxon>Sporisorium</taxon>
    </lineage>
</organism>
<feature type="compositionally biased region" description="Pro residues" evidence="1">
    <location>
        <begin position="122"/>
        <end position="136"/>
    </location>
</feature>
<feature type="compositionally biased region" description="Basic and acidic residues" evidence="1">
    <location>
        <begin position="8"/>
        <end position="24"/>
    </location>
</feature>
<evidence type="ECO:0000313" key="2">
    <source>
        <dbReference type="EMBL" id="SJX63144.1"/>
    </source>
</evidence>
<feature type="region of interest" description="Disordered" evidence="1">
    <location>
        <begin position="1"/>
        <end position="143"/>
    </location>
</feature>
<dbReference type="AlphaFoldDB" id="A0A2N8UDT9"/>
<dbReference type="EMBL" id="LT795060">
    <property type="protein sequence ID" value="SJX63144.1"/>
    <property type="molecule type" value="Genomic_DNA"/>
</dbReference>